<evidence type="ECO:0000256" key="4">
    <source>
        <dbReference type="ARBA" id="ARBA00022989"/>
    </source>
</evidence>
<gene>
    <name evidence="7" type="ORF">S01H1_83953</name>
</gene>
<organism evidence="7">
    <name type="scientific">marine sediment metagenome</name>
    <dbReference type="NCBI Taxonomy" id="412755"/>
    <lineage>
        <taxon>unclassified sequences</taxon>
        <taxon>metagenomes</taxon>
        <taxon>ecological metagenomes</taxon>
    </lineage>
</organism>
<evidence type="ECO:0000313" key="7">
    <source>
        <dbReference type="EMBL" id="GAG49357.1"/>
    </source>
</evidence>
<feature type="non-terminal residue" evidence="7">
    <location>
        <position position="149"/>
    </location>
</feature>
<reference evidence="7" key="1">
    <citation type="journal article" date="2014" name="Front. Microbiol.">
        <title>High frequency of phylogenetically diverse reductive dehalogenase-homologous genes in deep subseafloor sedimentary metagenomes.</title>
        <authorList>
            <person name="Kawai M."/>
            <person name="Futagami T."/>
            <person name="Toyoda A."/>
            <person name="Takaki Y."/>
            <person name="Nishi S."/>
            <person name="Hori S."/>
            <person name="Arai W."/>
            <person name="Tsubouchi T."/>
            <person name="Morono Y."/>
            <person name="Uchiyama I."/>
            <person name="Ito T."/>
            <person name="Fujiyama A."/>
            <person name="Inagaki F."/>
            <person name="Takami H."/>
        </authorList>
    </citation>
    <scope>NUCLEOTIDE SEQUENCE</scope>
    <source>
        <strain evidence="7">Expedition CK06-06</strain>
    </source>
</reference>
<evidence type="ECO:0000256" key="6">
    <source>
        <dbReference type="SAM" id="Phobius"/>
    </source>
</evidence>
<keyword evidence="2" id="KW-1003">Cell membrane</keyword>
<keyword evidence="4 6" id="KW-1133">Transmembrane helix</keyword>
<keyword evidence="5 6" id="KW-0472">Membrane</keyword>
<proteinExistence type="predicted"/>
<dbReference type="Pfam" id="PF03706">
    <property type="entry name" value="LPG_synthase_TM"/>
    <property type="match status" value="1"/>
</dbReference>
<evidence type="ECO:0000256" key="2">
    <source>
        <dbReference type="ARBA" id="ARBA00022475"/>
    </source>
</evidence>
<comment type="caution">
    <text evidence="7">The sequence shown here is derived from an EMBL/GenBank/DDBJ whole genome shotgun (WGS) entry which is preliminary data.</text>
</comment>
<evidence type="ECO:0000256" key="1">
    <source>
        <dbReference type="ARBA" id="ARBA00004651"/>
    </source>
</evidence>
<evidence type="ECO:0000256" key="3">
    <source>
        <dbReference type="ARBA" id="ARBA00022692"/>
    </source>
</evidence>
<dbReference type="AlphaFoldDB" id="X0YR71"/>
<name>X0YR71_9ZZZZ</name>
<dbReference type="InterPro" id="IPR022791">
    <property type="entry name" value="L-PG_synthase/AglD"/>
</dbReference>
<evidence type="ECO:0000256" key="5">
    <source>
        <dbReference type="ARBA" id="ARBA00023136"/>
    </source>
</evidence>
<keyword evidence="3 6" id="KW-0812">Transmembrane</keyword>
<sequence length="149" mass="16356">TYFARLLGALLLLGYLIYSVGLPSLLAILMKFNPLGGAATLISSIAFIFLGAINIWLLMGVMRPISFAKFMQSYNYSYAVNLFIPGQLGDASLTLFLKRQGIPYSQSTVAYSIDKFVTAIILFSVGWFGAKILLPRLNPIWLIILPLAG</sequence>
<feature type="transmembrane region" description="Helical" evidence="6">
    <location>
        <begin position="78"/>
        <end position="96"/>
    </location>
</feature>
<dbReference type="GO" id="GO:0005886">
    <property type="term" value="C:plasma membrane"/>
    <property type="evidence" value="ECO:0007669"/>
    <property type="project" value="UniProtKB-SubCell"/>
</dbReference>
<accession>X0YR71</accession>
<feature type="transmembrane region" description="Helical" evidence="6">
    <location>
        <begin position="35"/>
        <end position="57"/>
    </location>
</feature>
<comment type="subcellular location">
    <subcellularLocation>
        <location evidence="1">Cell membrane</location>
        <topology evidence="1">Multi-pass membrane protein</topology>
    </subcellularLocation>
</comment>
<feature type="non-terminal residue" evidence="7">
    <location>
        <position position="1"/>
    </location>
</feature>
<dbReference type="EMBL" id="BARS01057193">
    <property type="protein sequence ID" value="GAG49357.1"/>
    <property type="molecule type" value="Genomic_DNA"/>
</dbReference>
<feature type="transmembrane region" description="Helical" evidence="6">
    <location>
        <begin position="116"/>
        <end position="134"/>
    </location>
</feature>
<feature type="transmembrane region" description="Helical" evidence="6">
    <location>
        <begin position="7"/>
        <end position="29"/>
    </location>
</feature>
<protein>
    <submittedName>
        <fullName evidence="7">Uncharacterized protein</fullName>
    </submittedName>
</protein>